<gene>
    <name evidence="1" type="ORF">BZG02_20230</name>
</gene>
<protein>
    <submittedName>
        <fullName evidence="1">Uncharacterized protein</fullName>
    </submittedName>
</protein>
<evidence type="ECO:0000313" key="2">
    <source>
        <dbReference type="Proteomes" id="UP000233535"/>
    </source>
</evidence>
<name>A0A2N3HQA3_9BACT</name>
<dbReference type="EMBL" id="MVDD01000032">
    <property type="protein sequence ID" value="PKQ60235.1"/>
    <property type="molecule type" value="Genomic_DNA"/>
</dbReference>
<accession>A0A2N3HQA3</accession>
<proteinExistence type="predicted"/>
<sequence>MKPNIYLNLTPEALIASMLSPEEFGSYMAVGIKKRTRGQVIFLEVDGDAIEDILPLEYINERCIPQEGGRPKSSVYLSIYRVLESIPVSALKSLYLTTDDGRTMEIKKGDYPGDIKSSAHLYQELCPVTPRIISKLAPAQFIDYMTKGTEKVSVPKLAFVELQLNGLTEDFENSPAHNLPYPNIDHLRDCLKILNEEPGKTQKTIVRFFSRELLFRTIKNGFFIGDNKEMVYYPFPSEEELNDKNYAWWRSAKSIGFN</sequence>
<comment type="caution">
    <text evidence="1">The sequence shown here is derived from an EMBL/GenBank/DDBJ whole genome shotgun (WGS) entry which is preliminary data.</text>
</comment>
<dbReference type="Proteomes" id="UP000233535">
    <property type="component" value="Unassembled WGS sequence"/>
</dbReference>
<reference evidence="1 2" key="1">
    <citation type="journal article" date="2017" name="Front. Microbiol.">
        <title>Labilibaculum manganireducens gen. nov., sp. nov. and Labilibaculum filiforme sp. nov., Novel Bacteroidetes Isolated from Subsurface Sediments of the Baltic Sea.</title>
        <authorList>
            <person name="Vandieken V."/>
            <person name="Marshall I.P."/>
            <person name="Niemann H."/>
            <person name="Engelen B."/>
            <person name="Cypionka H."/>
        </authorList>
    </citation>
    <scope>NUCLEOTIDE SEQUENCE [LARGE SCALE GENOMIC DNA]</scope>
    <source>
        <strain evidence="1 2">59.16B</strain>
    </source>
</reference>
<dbReference type="RefSeq" id="WP_101263575.1">
    <property type="nucleotide sequence ID" value="NZ_MVDD01000032.1"/>
</dbReference>
<organism evidence="1 2">
    <name type="scientific">Labilibaculum filiforme</name>
    <dbReference type="NCBI Taxonomy" id="1940526"/>
    <lineage>
        <taxon>Bacteria</taxon>
        <taxon>Pseudomonadati</taxon>
        <taxon>Bacteroidota</taxon>
        <taxon>Bacteroidia</taxon>
        <taxon>Marinilabiliales</taxon>
        <taxon>Marinifilaceae</taxon>
        <taxon>Labilibaculum</taxon>
    </lineage>
</organism>
<keyword evidence="2" id="KW-1185">Reference proteome</keyword>
<dbReference type="AlphaFoldDB" id="A0A2N3HQA3"/>
<dbReference type="OrthoDB" id="1118320at2"/>
<evidence type="ECO:0000313" key="1">
    <source>
        <dbReference type="EMBL" id="PKQ60235.1"/>
    </source>
</evidence>